<dbReference type="InterPro" id="IPR001851">
    <property type="entry name" value="ABC_transp_permease"/>
</dbReference>
<feature type="transmembrane region" description="Helical" evidence="9">
    <location>
        <begin position="240"/>
        <end position="258"/>
    </location>
</feature>
<comment type="similarity">
    <text evidence="8">Belongs to the binding-protein-dependent transport system permease family. LivHM subfamily.</text>
</comment>
<feature type="transmembrane region" description="Helical" evidence="9">
    <location>
        <begin position="6"/>
        <end position="26"/>
    </location>
</feature>
<keyword evidence="11" id="KW-1185">Reference proteome</keyword>
<accession>A0ABT4LHM0</accession>
<keyword evidence="7 9" id="KW-0472">Membrane</keyword>
<dbReference type="Pfam" id="PF02653">
    <property type="entry name" value="BPD_transp_2"/>
    <property type="match status" value="1"/>
</dbReference>
<proteinExistence type="inferred from homology"/>
<evidence type="ECO:0000256" key="5">
    <source>
        <dbReference type="ARBA" id="ARBA00022970"/>
    </source>
</evidence>
<evidence type="ECO:0000256" key="2">
    <source>
        <dbReference type="ARBA" id="ARBA00022448"/>
    </source>
</evidence>
<keyword evidence="3" id="KW-1003">Cell membrane</keyword>
<protein>
    <submittedName>
        <fullName evidence="10">Branched-chain amino acid ABC transporter permease</fullName>
    </submittedName>
</protein>
<feature type="transmembrane region" description="Helical" evidence="9">
    <location>
        <begin position="33"/>
        <end position="52"/>
    </location>
</feature>
<dbReference type="InterPro" id="IPR052157">
    <property type="entry name" value="BCAA_transport_permease"/>
</dbReference>
<dbReference type="Proteomes" id="UP001069802">
    <property type="component" value="Unassembled WGS sequence"/>
</dbReference>
<feature type="transmembrane region" description="Helical" evidence="9">
    <location>
        <begin position="188"/>
        <end position="208"/>
    </location>
</feature>
<evidence type="ECO:0000256" key="7">
    <source>
        <dbReference type="ARBA" id="ARBA00023136"/>
    </source>
</evidence>
<name>A0ABT4LHM0_9PROT</name>
<evidence type="ECO:0000256" key="4">
    <source>
        <dbReference type="ARBA" id="ARBA00022692"/>
    </source>
</evidence>
<organism evidence="10 11">
    <name type="scientific">Kiloniella laminariae</name>
    <dbReference type="NCBI Taxonomy" id="454162"/>
    <lineage>
        <taxon>Bacteria</taxon>
        <taxon>Pseudomonadati</taxon>
        <taxon>Pseudomonadota</taxon>
        <taxon>Alphaproteobacteria</taxon>
        <taxon>Rhodospirillales</taxon>
        <taxon>Kiloniellaceae</taxon>
        <taxon>Kiloniella</taxon>
    </lineage>
</organism>
<dbReference type="CDD" id="cd06582">
    <property type="entry name" value="TM_PBP1_LivH_like"/>
    <property type="match status" value="1"/>
</dbReference>
<keyword evidence="6 9" id="KW-1133">Transmembrane helix</keyword>
<gene>
    <name evidence="10" type="ORF">O4H49_07410</name>
</gene>
<dbReference type="RefSeq" id="WP_269422786.1">
    <property type="nucleotide sequence ID" value="NZ_JAPWGY010000002.1"/>
</dbReference>
<evidence type="ECO:0000256" key="6">
    <source>
        <dbReference type="ARBA" id="ARBA00022989"/>
    </source>
</evidence>
<dbReference type="PANTHER" id="PTHR11795:SF445">
    <property type="entry name" value="AMINO ACID ABC TRANSPORTER PERMEASE PROTEIN"/>
    <property type="match status" value="1"/>
</dbReference>
<reference evidence="10" key="1">
    <citation type="submission" date="2022-12" db="EMBL/GenBank/DDBJ databases">
        <title>Bacterial isolates from different developmental stages of Nematostella vectensis.</title>
        <authorList>
            <person name="Fraune S."/>
        </authorList>
    </citation>
    <scope>NUCLEOTIDE SEQUENCE</scope>
    <source>
        <strain evidence="10">G21630-S1</strain>
    </source>
</reference>
<comment type="subcellular location">
    <subcellularLocation>
        <location evidence="1">Cell membrane</location>
        <topology evidence="1">Multi-pass membrane protein</topology>
    </subcellularLocation>
</comment>
<keyword evidence="5" id="KW-0029">Amino-acid transport</keyword>
<evidence type="ECO:0000313" key="11">
    <source>
        <dbReference type="Proteomes" id="UP001069802"/>
    </source>
</evidence>
<sequence length="286" mass="30269">MLYVELLAQGLVQGSIYALVAVGLTLVYGLLRILHVAHAGLFTLGGYVGVLVTNATGSLLLALLVAMVTVGIVGMAIYRLCYQPILDKPPYVALIASIGLFIAMEEIYRLVFGPYGISFENPPLQDVVQMFGVTLRLGEVATAAGTLLLVGALAVFSGKTRFGTAWRATVTDPAMAESFGIDIIKVRYLNFFIGSAFAASAGVMVALLNNMVEPTMGSVPSYKALAIIVLRGLGDVRGTLVAALALGVIEAFGTIYLGKFLDRDAIAFAFLILVLMVRPQGLFGRA</sequence>
<evidence type="ECO:0000256" key="3">
    <source>
        <dbReference type="ARBA" id="ARBA00022475"/>
    </source>
</evidence>
<evidence type="ECO:0000313" key="10">
    <source>
        <dbReference type="EMBL" id="MCZ4280600.1"/>
    </source>
</evidence>
<keyword evidence="2" id="KW-0813">Transport</keyword>
<evidence type="ECO:0000256" key="8">
    <source>
        <dbReference type="ARBA" id="ARBA00037998"/>
    </source>
</evidence>
<evidence type="ECO:0000256" key="9">
    <source>
        <dbReference type="SAM" id="Phobius"/>
    </source>
</evidence>
<dbReference type="PANTHER" id="PTHR11795">
    <property type="entry name" value="BRANCHED-CHAIN AMINO ACID TRANSPORT SYSTEM PERMEASE PROTEIN LIVH"/>
    <property type="match status" value="1"/>
</dbReference>
<feature type="transmembrane region" description="Helical" evidence="9">
    <location>
        <begin position="90"/>
        <end position="111"/>
    </location>
</feature>
<dbReference type="EMBL" id="JAPWGY010000002">
    <property type="protein sequence ID" value="MCZ4280600.1"/>
    <property type="molecule type" value="Genomic_DNA"/>
</dbReference>
<feature type="transmembrane region" description="Helical" evidence="9">
    <location>
        <begin position="131"/>
        <end position="156"/>
    </location>
</feature>
<feature type="transmembrane region" description="Helical" evidence="9">
    <location>
        <begin position="58"/>
        <end position="78"/>
    </location>
</feature>
<keyword evidence="4 9" id="KW-0812">Transmembrane</keyword>
<comment type="caution">
    <text evidence="10">The sequence shown here is derived from an EMBL/GenBank/DDBJ whole genome shotgun (WGS) entry which is preliminary data.</text>
</comment>
<evidence type="ECO:0000256" key="1">
    <source>
        <dbReference type="ARBA" id="ARBA00004651"/>
    </source>
</evidence>
<feature type="transmembrane region" description="Helical" evidence="9">
    <location>
        <begin position="265"/>
        <end position="283"/>
    </location>
</feature>